<keyword evidence="4" id="KW-0677">Repeat</keyword>
<evidence type="ECO:0000256" key="2">
    <source>
        <dbReference type="ARBA" id="ARBA00022490"/>
    </source>
</evidence>
<keyword evidence="5" id="KW-0206">Cytoskeleton</keyword>
<evidence type="ECO:0000256" key="4">
    <source>
        <dbReference type="ARBA" id="ARBA00022737"/>
    </source>
</evidence>
<comment type="subcellular location">
    <subcellularLocation>
        <location evidence="1">Cytoplasm</location>
    </subcellularLocation>
</comment>
<dbReference type="PANTHER" id="PTHR10709">
    <property type="entry name" value="ACTIN-RELATED PROTEIN 2/3 COMPLEX SUBUNIT 1"/>
    <property type="match status" value="1"/>
</dbReference>
<gene>
    <name evidence="6" type="ORF">g.41476</name>
</gene>
<dbReference type="InterPro" id="IPR017383">
    <property type="entry name" value="ARPC1"/>
</dbReference>
<keyword evidence="3" id="KW-0853">WD repeat</keyword>
<dbReference type="GO" id="GO:0005885">
    <property type="term" value="C:Arp2/3 protein complex"/>
    <property type="evidence" value="ECO:0007669"/>
    <property type="project" value="InterPro"/>
</dbReference>
<evidence type="ECO:0000313" key="6">
    <source>
        <dbReference type="EMBL" id="JAS77848.1"/>
    </source>
</evidence>
<dbReference type="EMBL" id="GECU01029858">
    <property type="protein sequence ID" value="JAS77848.1"/>
    <property type="molecule type" value="Transcribed_RNA"/>
</dbReference>
<sequence>MLYVVDDSGQVQFGGKLDTSTKKEAAGLSAMKKFQSFDRNARLENDTVLDTIHQNAITCVCVYQGAKGNATRVSTSGNDGQLVIWDLQSVEGGMQGLKIN</sequence>
<reference evidence="6" key="1">
    <citation type="submission" date="2015-11" db="EMBL/GenBank/DDBJ databases">
        <title>De novo transcriptome assembly of four potential Pierce s Disease insect vectors from Arizona vineyards.</title>
        <authorList>
            <person name="Tassone E.E."/>
        </authorList>
    </citation>
    <scope>NUCLEOTIDE SEQUENCE</scope>
</reference>
<protein>
    <submittedName>
        <fullName evidence="6">Uncharacterized protein</fullName>
    </submittedName>
</protein>
<dbReference type="InterPro" id="IPR015943">
    <property type="entry name" value="WD40/YVTN_repeat-like_dom_sf"/>
</dbReference>
<evidence type="ECO:0000256" key="3">
    <source>
        <dbReference type="ARBA" id="ARBA00022574"/>
    </source>
</evidence>
<name>A0A1B6HT45_9HEMI</name>
<evidence type="ECO:0000256" key="1">
    <source>
        <dbReference type="ARBA" id="ARBA00004496"/>
    </source>
</evidence>
<accession>A0A1B6HT45</accession>
<dbReference type="GO" id="GO:0005737">
    <property type="term" value="C:cytoplasm"/>
    <property type="evidence" value="ECO:0007669"/>
    <property type="project" value="UniProtKB-SubCell"/>
</dbReference>
<dbReference type="Gene3D" id="2.130.10.10">
    <property type="entry name" value="YVTN repeat-like/Quinoprotein amine dehydrogenase"/>
    <property type="match status" value="1"/>
</dbReference>
<organism evidence="6">
    <name type="scientific">Homalodisca liturata</name>
    <dbReference type="NCBI Taxonomy" id="320908"/>
    <lineage>
        <taxon>Eukaryota</taxon>
        <taxon>Metazoa</taxon>
        <taxon>Ecdysozoa</taxon>
        <taxon>Arthropoda</taxon>
        <taxon>Hexapoda</taxon>
        <taxon>Insecta</taxon>
        <taxon>Pterygota</taxon>
        <taxon>Neoptera</taxon>
        <taxon>Paraneoptera</taxon>
        <taxon>Hemiptera</taxon>
        <taxon>Auchenorrhyncha</taxon>
        <taxon>Membracoidea</taxon>
        <taxon>Cicadellidae</taxon>
        <taxon>Cicadellinae</taxon>
        <taxon>Proconiini</taxon>
        <taxon>Homalodisca</taxon>
    </lineage>
</organism>
<keyword evidence="2" id="KW-0963">Cytoplasm</keyword>
<dbReference type="SUPFAM" id="SSF50978">
    <property type="entry name" value="WD40 repeat-like"/>
    <property type="match status" value="1"/>
</dbReference>
<dbReference type="InterPro" id="IPR036322">
    <property type="entry name" value="WD40_repeat_dom_sf"/>
</dbReference>
<dbReference type="PANTHER" id="PTHR10709:SF2">
    <property type="entry name" value="ACTIN-RELATED PROTEIN 2_3 COMPLEX SUBUNIT"/>
    <property type="match status" value="1"/>
</dbReference>
<dbReference type="GO" id="GO:0034314">
    <property type="term" value="P:Arp2/3 complex-mediated actin nucleation"/>
    <property type="evidence" value="ECO:0007669"/>
    <property type="project" value="InterPro"/>
</dbReference>
<proteinExistence type="predicted"/>
<dbReference type="AlphaFoldDB" id="A0A1B6HT45"/>
<dbReference type="GO" id="GO:0051015">
    <property type="term" value="F:actin filament binding"/>
    <property type="evidence" value="ECO:0007669"/>
    <property type="project" value="TreeGrafter"/>
</dbReference>
<evidence type="ECO:0000256" key="5">
    <source>
        <dbReference type="ARBA" id="ARBA00023212"/>
    </source>
</evidence>